<accession>A0AAN6JVU8</accession>
<organism evidence="2 3">
    <name type="scientific">Tilletia horrida</name>
    <dbReference type="NCBI Taxonomy" id="155126"/>
    <lineage>
        <taxon>Eukaryota</taxon>
        <taxon>Fungi</taxon>
        <taxon>Dikarya</taxon>
        <taxon>Basidiomycota</taxon>
        <taxon>Ustilaginomycotina</taxon>
        <taxon>Exobasidiomycetes</taxon>
        <taxon>Tilletiales</taxon>
        <taxon>Tilletiaceae</taxon>
        <taxon>Tilletia</taxon>
    </lineage>
</organism>
<comment type="caution">
    <text evidence="2">The sequence shown here is derived from an EMBL/GenBank/DDBJ whole genome shotgun (WGS) entry which is preliminary data.</text>
</comment>
<dbReference type="AlphaFoldDB" id="A0AAN6JVU8"/>
<evidence type="ECO:0000313" key="3">
    <source>
        <dbReference type="Proteomes" id="UP001176517"/>
    </source>
</evidence>
<feature type="region of interest" description="Disordered" evidence="1">
    <location>
        <begin position="103"/>
        <end position="125"/>
    </location>
</feature>
<protein>
    <submittedName>
        <fullName evidence="2">Uncharacterized protein</fullName>
    </submittedName>
</protein>
<gene>
    <name evidence="2" type="ORF">OC846_001481</name>
</gene>
<evidence type="ECO:0000256" key="1">
    <source>
        <dbReference type="SAM" id="MobiDB-lite"/>
    </source>
</evidence>
<keyword evidence="3" id="KW-1185">Reference proteome</keyword>
<proteinExistence type="predicted"/>
<name>A0AAN6JVU8_9BASI</name>
<feature type="region of interest" description="Disordered" evidence="1">
    <location>
        <begin position="169"/>
        <end position="191"/>
    </location>
</feature>
<dbReference type="EMBL" id="JAPDMZ010000022">
    <property type="protein sequence ID" value="KAK0555929.1"/>
    <property type="molecule type" value="Genomic_DNA"/>
</dbReference>
<sequence>MRPCTECTHHFANNIGHAFSSSSSSSSRAVASLHLPFSPSLPYQHANSSRIMSVAAAAHYFPDDPEALAAASFWAQSSNLIDTGYTHKSTAGDWLPRGFDEIDDDSRSDLGAPEVDEETWSAPPPTYHETIAASPSKHTCVLVSPTTELPAEAGTLGLSVNSSVIDVPDISTSSSSSSSPSSSSYPSSSSPFWSPIIGPKPPSLLSVALFGARRANARAQRRAERRAAHLDELHDAWARVGINTRERLARGGLDALPPFFEHPPRCGFQQMLDELPL</sequence>
<reference evidence="2" key="1">
    <citation type="journal article" date="2023" name="PhytoFront">
        <title>Draft Genome Resources of Seven Strains of Tilletia horrida, Causal Agent of Kernel Smut of Rice.</title>
        <authorList>
            <person name="Khanal S."/>
            <person name="Antony Babu S."/>
            <person name="Zhou X.G."/>
        </authorList>
    </citation>
    <scope>NUCLEOTIDE SEQUENCE</scope>
    <source>
        <strain evidence="2">TX6</strain>
    </source>
</reference>
<evidence type="ECO:0000313" key="2">
    <source>
        <dbReference type="EMBL" id="KAK0555929.1"/>
    </source>
</evidence>
<dbReference type="Proteomes" id="UP001176517">
    <property type="component" value="Unassembled WGS sequence"/>
</dbReference>